<accession>A0A1I6VRN8</accession>
<dbReference type="STRING" id="394264.SAMN04488040_3521"/>
<proteinExistence type="predicted"/>
<dbReference type="Pfam" id="PF00072">
    <property type="entry name" value="Response_reg"/>
    <property type="match status" value="1"/>
</dbReference>
<keyword evidence="1" id="KW-0597">Phosphoprotein</keyword>
<dbReference type="CDD" id="cd17557">
    <property type="entry name" value="REC_Rcp-like"/>
    <property type="match status" value="1"/>
</dbReference>
<dbReference type="InterPro" id="IPR001789">
    <property type="entry name" value="Sig_transdc_resp-reg_receiver"/>
</dbReference>
<protein>
    <submittedName>
        <fullName evidence="3">Response regulator receiver protein</fullName>
    </submittedName>
</protein>
<dbReference type="PANTHER" id="PTHR44520">
    <property type="entry name" value="RESPONSE REGULATOR RCP1-RELATED"/>
    <property type="match status" value="1"/>
</dbReference>
<name>A0A1I6VRN8_9RHOB</name>
<dbReference type="AlphaFoldDB" id="A0A1I6VRN8"/>
<gene>
    <name evidence="3" type="ORF">SAMN04488040_3521</name>
</gene>
<dbReference type="PROSITE" id="PS50110">
    <property type="entry name" value="RESPONSE_REGULATORY"/>
    <property type="match status" value="1"/>
</dbReference>
<dbReference type="Gene3D" id="3.40.50.2300">
    <property type="match status" value="1"/>
</dbReference>
<sequence length="147" mass="16449">MTRQMNILLVEDNPLDAMIVERTISKVAPGTVVERAEDGIEALEVIKSGSLPVPFMVLLDINMPRMNGHEFLKELRSNSGAPSSIVFMFTTSDSVQDIDKAYAEHVNGYIVKRPNKEGIKNALETLQSYWTTCELPCRPDGRRLNLV</sequence>
<evidence type="ECO:0000256" key="1">
    <source>
        <dbReference type="PROSITE-ProRule" id="PRU00169"/>
    </source>
</evidence>
<dbReference type="InterPro" id="IPR011006">
    <property type="entry name" value="CheY-like_superfamily"/>
</dbReference>
<evidence type="ECO:0000313" key="4">
    <source>
        <dbReference type="Proteomes" id="UP000199239"/>
    </source>
</evidence>
<dbReference type="EMBL" id="FPAJ01000009">
    <property type="protein sequence ID" value="SFT16378.1"/>
    <property type="molecule type" value="Genomic_DNA"/>
</dbReference>
<organism evidence="3 4">
    <name type="scientific">Sulfitobacter marinus</name>
    <dbReference type="NCBI Taxonomy" id="394264"/>
    <lineage>
        <taxon>Bacteria</taxon>
        <taxon>Pseudomonadati</taxon>
        <taxon>Pseudomonadota</taxon>
        <taxon>Alphaproteobacteria</taxon>
        <taxon>Rhodobacterales</taxon>
        <taxon>Roseobacteraceae</taxon>
        <taxon>Sulfitobacter</taxon>
    </lineage>
</organism>
<dbReference type="InterPro" id="IPR052893">
    <property type="entry name" value="TCS_response_regulator"/>
</dbReference>
<reference evidence="4" key="1">
    <citation type="submission" date="2016-10" db="EMBL/GenBank/DDBJ databases">
        <authorList>
            <person name="Varghese N."/>
            <person name="Submissions S."/>
        </authorList>
    </citation>
    <scope>NUCLEOTIDE SEQUENCE [LARGE SCALE GENOMIC DNA]</scope>
    <source>
        <strain evidence="4">DSM 23422</strain>
    </source>
</reference>
<keyword evidence="4" id="KW-1185">Reference proteome</keyword>
<feature type="domain" description="Response regulatory" evidence="2">
    <location>
        <begin position="6"/>
        <end position="127"/>
    </location>
</feature>
<dbReference type="SMART" id="SM00448">
    <property type="entry name" value="REC"/>
    <property type="match status" value="1"/>
</dbReference>
<dbReference type="PANTHER" id="PTHR44520:SF2">
    <property type="entry name" value="RESPONSE REGULATOR RCP1"/>
    <property type="match status" value="1"/>
</dbReference>
<dbReference type="GO" id="GO:0000160">
    <property type="term" value="P:phosphorelay signal transduction system"/>
    <property type="evidence" value="ECO:0007669"/>
    <property type="project" value="InterPro"/>
</dbReference>
<evidence type="ECO:0000259" key="2">
    <source>
        <dbReference type="PROSITE" id="PS50110"/>
    </source>
</evidence>
<dbReference type="Proteomes" id="UP000199239">
    <property type="component" value="Unassembled WGS sequence"/>
</dbReference>
<dbReference type="OrthoDB" id="9793549at2"/>
<feature type="modified residue" description="4-aspartylphosphate" evidence="1">
    <location>
        <position position="60"/>
    </location>
</feature>
<dbReference type="SUPFAM" id="SSF52172">
    <property type="entry name" value="CheY-like"/>
    <property type="match status" value="1"/>
</dbReference>
<evidence type="ECO:0000313" key="3">
    <source>
        <dbReference type="EMBL" id="SFT16378.1"/>
    </source>
</evidence>